<dbReference type="RefSeq" id="WP_240644865.1">
    <property type="nucleotide sequence ID" value="NZ_CP027806.1"/>
</dbReference>
<dbReference type="Gene3D" id="3.30.70.270">
    <property type="match status" value="1"/>
</dbReference>
<evidence type="ECO:0000256" key="3">
    <source>
        <dbReference type="ARBA" id="ARBA00011245"/>
    </source>
</evidence>
<evidence type="ECO:0000256" key="5">
    <source>
        <dbReference type="ARBA" id="ARBA00022490"/>
    </source>
</evidence>
<dbReference type="FunFam" id="3.30.1490.100:FF:000004">
    <property type="entry name" value="DNA polymerase IV"/>
    <property type="match status" value="1"/>
</dbReference>
<dbReference type="NCBIfam" id="NF010731">
    <property type="entry name" value="PRK14133.1"/>
    <property type="match status" value="1"/>
</dbReference>
<keyword evidence="10 16" id="KW-0227">DNA damage</keyword>
<name>A0A345UHV9_9BACT</name>
<reference evidence="18 19" key="1">
    <citation type="submission" date="2018-03" db="EMBL/GenBank/DDBJ databases">
        <title>Phenotypic and genomic properties of Cyclonatronum proteinivorum gen. nov., sp. nov., a haloalkaliphilic bacteroidete from soda lakes possessing Na+-translocating rhodopsin.</title>
        <authorList>
            <person name="Toshchakov S.V."/>
            <person name="Korzhenkov A."/>
            <person name="Samarov N.I."/>
            <person name="Kublanov I.V."/>
            <person name="Muntyan M.S."/>
            <person name="Sorokin D.Y."/>
        </authorList>
    </citation>
    <scope>NUCLEOTIDE SEQUENCE [LARGE SCALE GENOMIC DNA]</scope>
    <source>
        <strain evidence="18 19">Omega</strain>
    </source>
</reference>
<dbReference type="HAMAP" id="MF_01113">
    <property type="entry name" value="DNApol_IV"/>
    <property type="match status" value="1"/>
</dbReference>
<evidence type="ECO:0000256" key="15">
    <source>
        <dbReference type="ARBA" id="ARBA00049244"/>
    </source>
</evidence>
<dbReference type="Proteomes" id="UP000254808">
    <property type="component" value="Chromosome"/>
</dbReference>
<keyword evidence="19" id="KW-1185">Reference proteome</keyword>
<gene>
    <name evidence="16" type="primary">dinB</name>
    <name evidence="18" type="ORF">CYPRO_0778</name>
</gene>
<dbReference type="InterPro" id="IPR001126">
    <property type="entry name" value="UmuC"/>
</dbReference>
<dbReference type="PANTHER" id="PTHR11076">
    <property type="entry name" value="DNA REPAIR POLYMERASE UMUC / TRANSFERASE FAMILY MEMBER"/>
    <property type="match status" value="1"/>
</dbReference>
<evidence type="ECO:0000256" key="9">
    <source>
        <dbReference type="ARBA" id="ARBA00022723"/>
    </source>
</evidence>
<comment type="caution">
    <text evidence="16">Lacks conserved residue(s) required for the propagation of feature annotation.</text>
</comment>
<dbReference type="GO" id="GO:0006281">
    <property type="term" value="P:DNA repair"/>
    <property type="evidence" value="ECO:0007669"/>
    <property type="project" value="UniProtKB-UniRule"/>
</dbReference>
<dbReference type="GO" id="GO:0003684">
    <property type="term" value="F:damaged DNA binding"/>
    <property type="evidence" value="ECO:0007669"/>
    <property type="project" value="InterPro"/>
</dbReference>
<dbReference type="Gene3D" id="1.10.150.20">
    <property type="entry name" value="5' to 3' exonuclease, C-terminal subdomain"/>
    <property type="match status" value="1"/>
</dbReference>
<dbReference type="PROSITE" id="PS50173">
    <property type="entry name" value="UMUC"/>
    <property type="match status" value="1"/>
</dbReference>
<dbReference type="AlphaFoldDB" id="A0A345UHV9"/>
<dbReference type="Pfam" id="PF00817">
    <property type="entry name" value="IMS"/>
    <property type="match status" value="1"/>
</dbReference>
<keyword evidence="4 16" id="KW-0515">Mutator protein</keyword>
<comment type="similarity">
    <text evidence="2 16">Belongs to the DNA polymerase type-Y family.</text>
</comment>
<dbReference type="CDD" id="cd03586">
    <property type="entry name" value="PolY_Pol_IV_kappa"/>
    <property type="match status" value="1"/>
</dbReference>
<sequence length="364" mass="40355">MDAFFASVEQLDAPELRGKPVVVGGSPDGRGVVAAASYEARKYGIRSAMPARRAVKLCPHLIFVKSRFERYKEISAQIREIFYSFTDLVEPLSLDEAYLDITENKRGIASARQLARLIKEEIKAKTGLTASAGVAVNKFVAKIASDLNKPDGLAVITPEKMIPFLEQLPVGKFHGVGKATEAKMHGLHLFTGADLKKLSEPELLRHFGKVGHFYYNIVRGIDDRPVKPNRIRKSVGAENTFSEDLQTLPEMKARLSVIAAKLAERMQRAGAMGKTITLKVRYEDFESVTRSRTLDHLTDREDELFQVALSLLDQTRAGIRPVRLLGISVSNLNLQDEEDHVPGTGSMQRPGIQLELFEQGTADD</sequence>
<dbReference type="FunFam" id="1.10.150.20:FF:000019">
    <property type="entry name" value="DNA polymerase IV"/>
    <property type="match status" value="1"/>
</dbReference>
<comment type="function">
    <text evidence="16">Poorly processive, error-prone DNA polymerase involved in untargeted mutagenesis. Copies undamaged DNA at stalled replication forks, which arise in vivo from mismatched or misaligned primer ends. These misaligned primers can be extended by PolIV. Exhibits no 3'-5' exonuclease (proofreading) activity. May be involved in translesional synthesis, in conjunction with the beta clamp from PolIII.</text>
</comment>
<dbReference type="NCBIfam" id="NF002677">
    <property type="entry name" value="PRK02406.1"/>
    <property type="match status" value="1"/>
</dbReference>
<dbReference type="Gene3D" id="3.30.1490.100">
    <property type="entry name" value="DNA polymerase, Y-family, little finger domain"/>
    <property type="match status" value="1"/>
</dbReference>
<comment type="subunit">
    <text evidence="3 16">Monomer.</text>
</comment>
<comment type="subcellular location">
    <subcellularLocation>
        <location evidence="1 16">Cytoplasm</location>
    </subcellularLocation>
</comment>
<comment type="catalytic activity">
    <reaction evidence="15 16">
        <text>DNA(n) + a 2'-deoxyribonucleoside 5'-triphosphate = DNA(n+1) + diphosphate</text>
        <dbReference type="Rhea" id="RHEA:22508"/>
        <dbReference type="Rhea" id="RHEA-COMP:17339"/>
        <dbReference type="Rhea" id="RHEA-COMP:17340"/>
        <dbReference type="ChEBI" id="CHEBI:33019"/>
        <dbReference type="ChEBI" id="CHEBI:61560"/>
        <dbReference type="ChEBI" id="CHEBI:173112"/>
        <dbReference type="EC" id="2.7.7.7"/>
    </reaction>
</comment>
<dbReference type="InterPro" id="IPR043128">
    <property type="entry name" value="Rev_trsase/Diguanyl_cyclase"/>
</dbReference>
<keyword evidence="11 16" id="KW-0460">Magnesium</keyword>
<feature type="active site" evidence="16">
    <location>
        <position position="96"/>
    </location>
</feature>
<feature type="site" description="Substrate discrimination" evidence="16">
    <location>
        <position position="5"/>
    </location>
</feature>
<evidence type="ECO:0000256" key="11">
    <source>
        <dbReference type="ARBA" id="ARBA00022842"/>
    </source>
</evidence>
<evidence type="ECO:0000256" key="4">
    <source>
        <dbReference type="ARBA" id="ARBA00022457"/>
    </source>
</evidence>
<dbReference type="InterPro" id="IPR050116">
    <property type="entry name" value="DNA_polymerase-Y"/>
</dbReference>
<dbReference type="InterPro" id="IPR024728">
    <property type="entry name" value="PolY_HhH_motif"/>
</dbReference>
<keyword evidence="8 16" id="KW-0235">DNA replication</keyword>
<evidence type="ECO:0000256" key="2">
    <source>
        <dbReference type="ARBA" id="ARBA00010945"/>
    </source>
</evidence>
<evidence type="ECO:0000256" key="13">
    <source>
        <dbReference type="ARBA" id="ARBA00023125"/>
    </source>
</evidence>
<evidence type="ECO:0000256" key="1">
    <source>
        <dbReference type="ARBA" id="ARBA00004496"/>
    </source>
</evidence>
<evidence type="ECO:0000313" key="18">
    <source>
        <dbReference type="EMBL" id="AXJ00061.1"/>
    </source>
</evidence>
<dbReference type="PANTHER" id="PTHR11076:SF33">
    <property type="entry name" value="DNA POLYMERASE KAPPA"/>
    <property type="match status" value="1"/>
</dbReference>
<dbReference type="Pfam" id="PF11798">
    <property type="entry name" value="IMS_HHH"/>
    <property type="match status" value="1"/>
</dbReference>
<dbReference type="InterPro" id="IPR017961">
    <property type="entry name" value="DNA_pol_Y-fam_little_finger"/>
</dbReference>
<evidence type="ECO:0000256" key="14">
    <source>
        <dbReference type="ARBA" id="ARBA00023204"/>
    </source>
</evidence>
<dbReference type="FunFam" id="3.40.1170.60:FF:000001">
    <property type="entry name" value="DNA polymerase IV"/>
    <property type="match status" value="1"/>
</dbReference>
<evidence type="ECO:0000313" key="19">
    <source>
        <dbReference type="Proteomes" id="UP000254808"/>
    </source>
</evidence>
<comment type="cofactor">
    <cofactor evidence="16">
        <name>Mg(2+)</name>
        <dbReference type="ChEBI" id="CHEBI:18420"/>
    </cofactor>
    <text evidence="16">Binds 2 magnesium ions per subunit.</text>
</comment>
<evidence type="ECO:0000256" key="16">
    <source>
        <dbReference type="HAMAP-Rule" id="MF_01113"/>
    </source>
</evidence>
<dbReference type="EMBL" id="CP027806">
    <property type="protein sequence ID" value="AXJ00061.1"/>
    <property type="molecule type" value="Genomic_DNA"/>
</dbReference>
<keyword evidence="9 16" id="KW-0479">Metal-binding</keyword>
<keyword evidence="5 16" id="KW-0963">Cytoplasm</keyword>
<dbReference type="SUPFAM" id="SSF56672">
    <property type="entry name" value="DNA/RNA polymerases"/>
    <property type="match status" value="1"/>
</dbReference>
<accession>A0A345UHV9</accession>
<dbReference type="InterPro" id="IPR036775">
    <property type="entry name" value="DNA_pol_Y-fam_lit_finger_sf"/>
</dbReference>
<dbReference type="Gene3D" id="3.40.1170.60">
    <property type="match status" value="1"/>
</dbReference>
<dbReference type="Pfam" id="PF11799">
    <property type="entry name" value="IMS_C"/>
    <property type="match status" value="1"/>
</dbReference>
<keyword evidence="7 16" id="KW-0548">Nucleotidyltransferase</keyword>
<evidence type="ECO:0000256" key="8">
    <source>
        <dbReference type="ARBA" id="ARBA00022705"/>
    </source>
</evidence>
<keyword evidence="6 16" id="KW-0808">Transferase</keyword>
<proteinExistence type="inferred from homology"/>
<dbReference type="SUPFAM" id="SSF100879">
    <property type="entry name" value="Lesion bypass DNA polymerase (Y-family), little finger domain"/>
    <property type="match status" value="1"/>
</dbReference>
<dbReference type="GO" id="GO:0009432">
    <property type="term" value="P:SOS response"/>
    <property type="evidence" value="ECO:0007669"/>
    <property type="project" value="TreeGrafter"/>
</dbReference>
<dbReference type="GO" id="GO:0042276">
    <property type="term" value="P:error-prone translesion synthesis"/>
    <property type="evidence" value="ECO:0007669"/>
    <property type="project" value="TreeGrafter"/>
</dbReference>
<dbReference type="GO" id="GO:0003887">
    <property type="term" value="F:DNA-directed DNA polymerase activity"/>
    <property type="evidence" value="ECO:0007669"/>
    <property type="project" value="UniProtKB-UniRule"/>
</dbReference>
<dbReference type="GO" id="GO:0006261">
    <property type="term" value="P:DNA-templated DNA replication"/>
    <property type="evidence" value="ECO:0007669"/>
    <property type="project" value="UniProtKB-UniRule"/>
</dbReference>
<dbReference type="KEGG" id="cprv:CYPRO_0778"/>
<evidence type="ECO:0000256" key="12">
    <source>
        <dbReference type="ARBA" id="ARBA00022932"/>
    </source>
</evidence>
<evidence type="ECO:0000256" key="7">
    <source>
        <dbReference type="ARBA" id="ARBA00022695"/>
    </source>
</evidence>
<evidence type="ECO:0000259" key="17">
    <source>
        <dbReference type="PROSITE" id="PS50173"/>
    </source>
</evidence>
<evidence type="ECO:0000256" key="6">
    <source>
        <dbReference type="ARBA" id="ARBA00022679"/>
    </source>
</evidence>
<dbReference type="GO" id="GO:0005829">
    <property type="term" value="C:cytosol"/>
    <property type="evidence" value="ECO:0007669"/>
    <property type="project" value="TreeGrafter"/>
</dbReference>
<keyword evidence="14 16" id="KW-0234">DNA repair</keyword>
<keyword evidence="12 16" id="KW-0239">DNA-directed DNA polymerase</keyword>
<feature type="domain" description="UmuC" evidence="17">
    <location>
        <begin position="1"/>
        <end position="177"/>
    </location>
</feature>
<dbReference type="InterPro" id="IPR022880">
    <property type="entry name" value="DNApol_IV"/>
</dbReference>
<feature type="binding site" evidence="16">
    <location>
        <position position="95"/>
    </location>
    <ligand>
        <name>Mg(2+)</name>
        <dbReference type="ChEBI" id="CHEBI:18420"/>
    </ligand>
</feature>
<evidence type="ECO:0000256" key="10">
    <source>
        <dbReference type="ARBA" id="ARBA00022763"/>
    </source>
</evidence>
<organism evidence="18 19">
    <name type="scientific">Cyclonatronum proteinivorum</name>
    <dbReference type="NCBI Taxonomy" id="1457365"/>
    <lineage>
        <taxon>Bacteria</taxon>
        <taxon>Pseudomonadati</taxon>
        <taxon>Balneolota</taxon>
        <taxon>Balneolia</taxon>
        <taxon>Balneolales</taxon>
        <taxon>Cyclonatronaceae</taxon>
        <taxon>Cyclonatronum</taxon>
    </lineage>
</organism>
<keyword evidence="13 16" id="KW-0238">DNA-binding</keyword>
<dbReference type="EC" id="2.7.7.7" evidence="16"/>
<dbReference type="GO" id="GO:0000287">
    <property type="term" value="F:magnesium ion binding"/>
    <property type="evidence" value="ECO:0007669"/>
    <property type="project" value="UniProtKB-UniRule"/>
</dbReference>
<protein>
    <recommendedName>
        <fullName evidence="16">DNA polymerase IV</fullName>
        <shortName evidence="16">Pol IV</shortName>
        <ecNumber evidence="16">2.7.7.7</ecNumber>
    </recommendedName>
</protein>
<dbReference type="InterPro" id="IPR043502">
    <property type="entry name" value="DNA/RNA_pol_sf"/>
</dbReference>